<proteinExistence type="predicted"/>
<protein>
    <submittedName>
        <fullName evidence="1">Uncharacterized protein</fullName>
    </submittedName>
</protein>
<reference evidence="1" key="1">
    <citation type="submission" date="2023-06" db="EMBL/GenBank/DDBJ databases">
        <title>Genome-scale phylogeny and comparative genomics of the fungal order Sordariales.</title>
        <authorList>
            <consortium name="Lawrence Berkeley National Laboratory"/>
            <person name="Hensen N."/>
            <person name="Bonometti L."/>
            <person name="Westerberg I."/>
            <person name="Brannstrom I.O."/>
            <person name="Guillou S."/>
            <person name="Cros-Aarteil S."/>
            <person name="Calhoun S."/>
            <person name="Haridas S."/>
            <person name="Kuo A."/>
            <person name="Mondo S."/>
            <person name="Pangilinan J."/>
            <person name="Riley R."/>
            <person name="Labutti K."/>
            <person name="Andreopoulos B."/>
            <person name="Lipzen A."/>
            <person name="Chen C."/>
            <person name="Yanf M."/>
            <person name="Daum C."/>
            <person name="Ng V."/>
            <person name="Clum A."/>
            <person name="Steindorff A."/>
            <person name="Ohm R."/>
            <person name="Martin F."/>
            <person name="Silar P."/>
            <person name="Natvig D."/>
            <person name="Lalanne C."/>
            <person name="Gautier V."/>
            <person name="Ament-Velasquez S.L."/>
            <person name="Kruys A."/>
            <person name="Hutchinson M.I."/>
            <person name="Powell A.J."/>
            <person name="Barry K."/>
            <person name="Miller A.N."/>
            <person name="Grigoriev I.V."/>
            <person name="Debuchy R."/>
            <person name="Gladieux P."/>
            <person name="Thoren M.H."/>
            <person name="Johannesson H."/>
        </authorList>
    </citation>
    <scope>NUCLEOTIDE SEQUENCE</scope>
    <source>
        <strain evidence="1">SMH2532-1</strain>
    </source>
</reference>
<organism evidence="1 2">
    <name type="scientific">Cercophora newfieldiana</name>
    <dbReference type="NCBI Taxonomy" id="92897"/>
    <lineage>
        <taxon>Eukaryota</taxon>
        <taxon>Fungi</taxon>
        <taxon>Dikarya</taxon>
        <taxon>Ascomycota</taxon>
        <taxon>Pezizomycotina</taxon>
        <taxon>Sordariomycetes</taxon>
        <taxon>Sordariomycetidae</taxon>
        <taxon>Sordariales</taxon>
        <taxon>Lasiosphaeriaceae</taxon>
        <taxon>Cercophora</taxon>
    </lineage>
</organism>
<evidence type="ECO:0000313" key="2">
    <source>
        <dbReference type="Proteomes" id="UP001174936"/>
    </source>
</evidence>
<evidence type="ECO:0000313" key="1">
    <source>
        <dbReference type="EMBL" id="KAK0645564.1"/>
    </source>
</evidence>
<accession>A0AA39Y4H3</accession>
<sequence length="189" mass="19660">MSLAASPFCSAAAVFTADCETPINHLMAKSLCRLAESAKLSANATLVFLLCSSDSCGLYDTTAAAVSCILSGRSVATAARAGSRVPGHPTHAMSADFSGAPSYRYGTLRRRMKVDMKPGEQAPALVSLTAGVGDERTLVVGLGKIRRREEIFWASGKFLCLAGTVALGGGRGIFGPYCVGLVSSCWVCE</sequence>
<comment type="caution">
    <text evidence="1">The sequence shown here is derived from an EMBL/GenBank/DDBJ whole genome shotgun (WGS) entry which is preliminary data.</text>
</comment>
<keyword evidence="2" id="KW-1185">Reference proteome</keyword>
<name>A0AA39Y4H3_9PEZI</name>
<dbReference type="EMBL" id="JAULSV010000004">
    <property type="protein sequence ID" value="KAK0645564.1"/>
    <property type="molecule type" value="Genomic_DNA"/>
</dbReference>
<gene>
    <name evidence="1" type="ORF">B0T16DRAFT_142120</name>
</gene>
<dbReference type="Proteomes" id="UP001174936">
    <property type="component" value="Unassembled WGS sequence"/>
</dbReference>
<dbReference type="AlphaFoldDB" id="A0AA39Y4H3"/>